<proteinExistence type="predicted"/>
<dbReference type="RefSeq" id="WP_091395904.1">
    <property type="nucleotide sequence ID" value="NZ_BKAI01000006.1"/>
</dbReference>
<evidence type="ECO:0000313" key="1">
    <source>
        <dbReference type="EMBL" id="SDK06658.1"/>
    </source>
</evidence>
<name>A0A1G8YV13_9FLAO</name>
<sequence length="75" mass="8380">METNLNHILVFKTNIDQLSTDCALSESLGKQTGISQWSIDHEDCDRVLRIVSKTLSNHDIISLINAHGFECAELP</sequence>
<evidence type="ECO:0000313" key="2">
    <source>
        <dbReference type="Proteomes" id="UP000199580"/>
    </source>
</evidence>
<dbReference type="Proteomes" id="UP000199580">
    <property type="component" value="Unassembled WGS sequence"/>
</dbReference>
<protein>
    <recommendedName>
        <fullName evidence="3">Copper chaperone</fullName>
    </recommendedName>
</protein>
<dbReference type="EMBL" id="FNEZ01000003">
    <property type="protein sequence ID" value="SDK06658.1"/>
    <property type="molecule type" value="Genomic_DNA"/>
</dbReference>
<dbReference type="AlphaFoldDB" id="A0A1G8YV13"/>
<keyword evidence="2" id="KW-1185">Reference proteome</keyword>
<organism evidence="1 2">
    <name type="scientific">Flavobacterium noncentrifugens</name>
    <dbReference type="NCBI Taxonomy" id="1128970"/>
    <lineage>
        <taxon>Bacteria</taxon>
        <taxon>Pseudomonadati</taxon>
        <taxon>Bacteroidota</taxon>
        <taxon>Flavobacteriia</taxon>
        <taxon>Flavobacteriales</taxon>
        <taxon>Flavobacteriaceae</taxon>
        <taxon>Flavobacterium</taxon>
    </lineage>
</organism>
<dbReference type="STRING" id="1128970.SAMN04487935_2488"/>
<gene>
    <name evidence="1" type="ORF">SAMN04487935_2488</name>
</gene>
<evidence type="ECO:0008006" key="3">
    <source>
        <dbReference type="Google" id="ProtNLM"/>
    </source>
</evidence>
<dbReference type="OrthoDB" id="1036397at2"/>
<accession>A0A1G8YV13</accession>
<reference evidence="1 2" key="1">
    <citation type="submission" date="2016-10" db="EMBL/GenBank/DDBJ databases">
        <authorList>
            <person name="de Groot N.N."/>
        </authorList>
    </citation>
    <scope>NUCLEOTIDE SEQUENCE [LARGE SCALE GENOMIC DNA]</scope>
    <source>
        <strain evidence="1 2">CGMCC 1.10076</strain>
    </source>
</reference>